<keyword evidence="5" id="KW-0479">Metal-binding</keyword>
<name>A0A0U1NWJ2_9BACI</name>
<keyword evidence="5" id="KW-0573">Peptidoglycan synthesis</keyword>
<feature type="binding site" evidence="5">
    <location>
        <position position="228"/>
    </location>
    <ligand>
        <name>Zn(2+)</name>
        <dbReference type="ChEBI" id="CHEBI:29105"/>
    </ligand>
</feature>
<evidence type="ECO:0000256" key="2">
    <source>
        <dbReference type="ARBA" id="ARBA00022598"/>
    </source>
</evidence>
<dbReference type="EMBL" id="CVRB01000002">
    <property type="protein sequence ID" value="CRK82385.1"/>
    <property type="molecule type" value="Genomic_DNA"/>
</dbReference>
<dbReference type="PANTHER" id="PTHR23135">
    <property type="entry name" value="MUR LIGASE FAMILY MEMBER"/>
    <property type="match status" value="1"/>
</dbReference>
<dbReference type="AlphaFoldDB" id="A0A0U1NWJ2"/>
<dbReference type="InterPro" id="IPR036565">
    <property type="entry name" value="Mur-like_cat_sf"/>
</dbReference>
<dbReference type="Pfam" id="PF08245">
    <property type="entry name" value="Mur_ligase_M"/>
    <property type="match status" value="1"/>
</dbReference>
<keyword evidence="2 5" id="KW-0436">Ligase</keyword>
<dbReference type="InterPro" id="IPR043703">
    <property type="entry name" value="Lipid_II_synth_MurT"/>
</dbReference>
<dbReference type="UniPathway" id="UPA00219"/>
<evidence type="ECO:0000256" key="5">
    <source>
        <dbReference type="HAMAP-Rule" id="MF_02214"/>
    </source>
</evidence>
<feature type="binding site" evidence="5">
    <location>
        <position position="230"/>
    </location>
    <ligand>
        <name>Zn(2+)</name>
        <dbReference type="ChEBI" id="CHEBI:29105"/>
    </ligand>
</feature>
<dbReference type="STRING" id="1499688.BN000_02309"/>
<evidence type="ECO:0000259" key="7">
    <source>
        <dbReference type="Pfam" id="PF08353"/>
    </source>
</evidence>
<evidence type="ECO:0000256" key="3">
    <source>
        <dbReference type="ARBA" id="ARBA00022741"/>
    </source>
</evidence>
<evidence type="ECO:0000256" key="1">
    <source>
        <dbReference type="ARBA" id="ARBA00004752"/>
    </source>
</evidence>
<dbReference type="GO" id="GO:0071555">
    <property type="term" value="P:cell wall organization"/>
    <property type="evidence" value="ECO:0007669"/>
    <property type="project" value="UniProtKB-KW"/>
</dbReference>
<dbReference type="Pfam" id="PF08353">
    <property type="entry name" value="MurT_C"/>
    <property type="match status" value="1"/>
</dbReference>
<evidence type="ECO:0000256" key="4">
    <source>
        <dbReference type="ARBA" id="ARBA00022840"/>
    </source>
</evidence>
<dbReference type="PROSITE" id="PS01011">
    <property type="entry name" value="FOLYLPOLYGLU_SYNT_1"/>
    <property type="match status" value="1"/>
</dbReference>
<organism evidence="8 9">
    <name type="scientific">Neobacillus massiliamazoniensis</name>
    <dbReference type="NCBI Taxonomy" id="1499688"/>
    <lineage>
        <taxon>Bacteria</taxon>
        <taxon>Bacillati</taxon>
        <taxon>Bacillota</taxon>
        <taxon>Bacilli</taxon>
        <taxon>Bacillales</taxon>
        <taxon>Bacillaceae</taxon>
        <taxon>Neobacillus</taxon>
    </lineage>
</organism>
<dbReference type="Proteomes" id="UP000199087">
    <property type="component" value="Unassembled WGS sequence"/>
</dbReference>
<keyword evidence="5" id="KW-0961">Cell wall biogenesis/degradation</keyword>
<keyword evidence="4 5" id="KW-0067">ATP-binding</keyword>
<keyword evidence="5" id="KW-0862">Zinc</keyword>
<protein>
    <recommendedName>
        <fullName evidence="5">Lipid II isoglutaminyl synthase (glutamine-hydrolyzing) subunit MurT</fullName>
        <ecNumber evidence="5">6.3.5.13</ecNumber>
    </recommendedName>
</protein>
<dbReference type="PANTHER" id="PTHR23135:SF7">
    <property type="entry name" value="LIPID II ISOGLUTAMINYL SYNTHASE (GLUTAMINE-HYDROLYZING) SUBUNIT MURT"/>
    <property type="match status" value="1"/>
</dbReference>
<proteinExistence type="inferred from homology"/>
<dbReference type="GO" id="GO:0009252">
    <property type="term" value="P:peptidoglycan biosynthetic process"/>
    <property type="evidence" value="ECO:0007669"/>
    <property type="project" value="UniProtKB-UniRule"/>
</dbReference>
<dbReference type="SUPFAM" id="SSF53623">
    <property type="entry name" value="MurD-like peptide ligases, catalytic domain"/>
    <property type="match status" value="1"/>
</dbReference>
<comment type="catalytic activity">
    <reaction evidence="5">
        <text>beta-D-GlcNAc-(1-&gt;4)-Mur2Ac(oyl-L-Ala-gamma-D-O-P-Glu-L-Lys-D-Ala-D-Ala)-di-trans,octa-cis-undecaprenyl diphosphate + NH4(+) = beta-D-GlcNAc-(1-&gt;4)-Mur2Ac(oyl-L-Ala-D-isoglutaminyl-L-Lys-D-Ala-D-Ala)-di-trans,octa-cis-undecaprenyl diphosphate + phosphate + H(+)</text>
        <dbReference type="Rhea" id="RHEA:57932"/>
        <dbReference type="ChEBI" id="CHEBI:15378"/>
        <dbReference type="ChEBI" id="CHEBI:28938"/>
        <dbReference type="ChEBI" id="CHEBI:43474"/>
        <dbReference type="ChEBI" id="CHEBI:62233"/>
        <dbReference type="ChEBI" id="CHEBI:143132"/>
    </reaction>
</comment>
<reference evidence="9" key="1">
    <citation type="submission" date="2015-05" db="EMBL/GenBank/DDBJ databases">
        <authorList>
            <person name="Urmite Genomes"/>
        </authorList>
    </citation>
    <scope>NUCLEOTIDE SEQUENCE [LARGE SCALE GENOMIC DNA]</scope>
    <source>
        <strain evidence="9">LF1</strain>
    </source>
</reference>
<gene>
    <name evidence="5" type="primary">murT</name>
    <name evidence="8" type="ORF">BN000_02309</name>
</gene>
<keyword evidence="9" id="KW-1185">Reference proteome</keyword>
<dbReference type="GO" id="GO:0008270">
    <property type="term" value="F:zinc ion binding"/>
    <property type="evidence" value="ECO:0007669"/>
    <property type="project" value="UniProtKB-UniRule"/>
</dbReference>
<comment type="pathway">
    <text evidence="1 5">Cell wall biogenesis; peptidoglycan biosynthesis.</text>
</comment>
<feature type="domain" description="Lipid II isoglutaminyl synthase (glutamine-hydrolyzing) subunit MurT C-terminal" evidence="7">
    <location>
        <begin position="318"/>
        <end position="427"/>
    </location>
</feature>
<dbReference type="GO" id="GO:0005524">
    <property type="term" value="F:ATP binding"/>
    <property type="evidence" value="ECO:0007669"/>
    <property type="project" value="UniProtKB-UniRule"/>
</dbReference>
<dbReference type="InterPro" id="IPR013221">
    <property type="entry name" value="Mur_ligase_cen"/>
</dbReference>
<keyword evidence="3 5" id="KW-0547">Nucleotide-binding</keyword>
<comment type="catalytic activity">
    <reaction evidence="5">
        <text>beta-D-GlcNAc-(1-&gt;4)-Mur2Ac(oyl-L-Ala-gamma-D-Glu-L-Lys-D-Ala-D-Ala)-di-trans,octa-cis-undecaprenyl diphosphate + L-glutamine + ATP + H2O = beta-D-GlcNAc-(1-&gt;4)-Mur2Ac(oyl-L-Ala-D-isoglutaminyl-L-Lys-D-Ala-D-Ala)-di-trans,octa-cis-undecaprenyl diphosphate + L-glutamate + ADP + phosphate + H(+)</text>
        <dbReference type="Rhea" id="RHEA:57928"/>
        <dbReference type="ChEBI" id="CHEBI:15377"/>
        <dbReference type="ChEBI" id="CHEBI:15378"/>
        <dbReference type="ChEBI" id="CHEBI:29985"/>
        <dbReference type="ChEBI" id="CHEBI:30616"/>
        <dbReference type="ChEBI" id="CHEBI:43474"/>
        <dbReference type="ChEBI" id="CHEBI:58359"/>
        <dbReference type="ChEBI" id="CHEBI:60033"/>
        <dbReference type="ChEBI" id="CHEBI:62233"/>
        <dbReference type="ChEBI" id="CHEBI:456216"/>
        <dbReference type="EC" id="6.3.5.13"/>
    </reaction>
</comment>
<evidence type="ECO:0000313" key="9">
    <source>
        <dbReference type="Proteomes" id="UP000199087"/>
    </source>
</evidence>
<dbReference type="InterPro" id="IPR013564">
    <property type="entry name" value="MurT_C"/>
</dbReference>
<dbReference type="Gene3D" id="3.40.1190.10">
    <property type="entry name" value="Mur-like, catalytic domain"/>
    <property type="match status" value="1"/>
</dbReference>
<evidence type="ECO:0000259" key="6">
    <source>
        <dbReference type="Pfam" id="PF08245"/>
    </source>
</evidence>
<dbReference type="InterPro" id="IPR018109">
    <property type="entry name" value="Folylpolyglutamate_synth_CS"/>
</dbReference>
<comment type="function">
    <text evidence="5">The lipid II isoglutaminyl synthase complex catalyzes the formation of alpha-D-isoglutamine in the cell wall lipid II stem peptide. The MurT subunit catalyzes the ATP-dependent amidation of D-glutamate residue of lipid II, converting it to an isoglutamine residue.</text>
</comment>
<keyword evidence="5" id="KW-0133">Cell shape</keyword>
<evidence type="ECO:0000313" key="8">
    <source>
        <dbReference type="EMBL" id="CRK82385.1"/>
    </source>
</evidence>
<comment type="similarity">
    <text evidence="5">Belongs to the MurCDEF family. MurT subfamily.</text>
</comment>
<sequence length="491" mass="55161">MKTQMAIWAGKTAGVLSNLMGNEGTTIPGIVARKLDGGFLRHLRTNAKTIVYITGTNGKTTTANLLAHLLQSTGKKVIANLEGANMVTGISAVIVRHAPFIGWFKDDVAVIEVDEASLPKVVSECPPDYLIVTNFFRDQLDRYGEVDILIQKMKDCLKEIDVKLILNVDDPFVHRFSSLKKENIYVGLGEDACDFQSYTMGESKYCPDCQNELSYHTLHFGHLGHYHCDCGFSRPQPAIEVDKVVQDGKEIHLIVNGQEYQVPLRGTYNAYNALFAIGACQALGEEYEEIQRGLTSFEKADGRMQDFYIGENTWRLNLVKNPAGANVTLSEFFLSNEKKQLIFCLNDNPADGRDISWIWDIDFEMANRDEVAVYIASGKRAYDAALRMKYAGIPEEKIVIIPALRHAVIFAKQKGIPAYFMATYTCLTPLVSILSRETAVREKGERYVGTFNLSFLSRHIKSLRRQGKYHLLKETLRMERNTGSNRGNQDS</sequence>
<dbReference type="GO" id="GO:0004326">
    <property type="term" value="F:tetrahydrofolylpolyglutamate synthase activity"/>
    <property type="evidence" value="ECO:0007669"/>
    <property type="project" value="InterPro"/>
</dbReference>
<comment type="subunit">
    <text evidence="5">Forms a heterodimer with GatD.</text>
</comment>
<dbReference type="EC" id="6.3.5.13" evidence="5"/>
<dbReference type="GO" id="GO:0008360">
    <property type="term" value="P:regulation of cell shape"/>
    <property type="evidence" value="ECO:0007669"/>
    <property type="project" value="UniProtKB-KW"/>
</dbReference>
<accession>A0A0U1NWJ2</accession>
<comment type="catalytic activity">
    <reaction evidence="5">
        <text>beta-D-GlcNAc-(1-&gt;4)-Mur2Ac(oyl-L-Ala-gamma-D-Glu-L-Lys-D-Ala-D-Ala)-di-trans,octa-cis-undecaprenyl diphosphate + ATP = beta-D-GlcNAc-(1-&gt;4)-Mur2Ac(oyl-L-Ala-gamma-D-O-P-Glu-L-Lys-D-Ala-D-Ala)-di-trans,octa-cis-undecaprenyl diphosphate + ADP</text>
        <dbReference type="Rhea" id="RHEA:59488"/>
        <dbReference type="ChEBI" id="CHEBI:30616"/>
        <dbReference type="ChEBI" id="CHEBI:60033"/>
        <dbReference type="ChEBI" id="CHEBI:143132"/>
        <dbReference type="ChEBI" id="CHEBI:456216"/>
    </reaction>
</comment>
<feature type="binding site" evidence="5">
    <location>
        <position position="209"/>
    </location>
    <ligand>
        <name>Zn(2+)</name>
        <dbReference type="ChEBI" id="CHEBI:29105"/>
    </ligand>
</feature>
<dbReference type="GO" id="GO:0140282">
    <property type="term" value="F:carbon-nitrogen ligase activity on lipid II"/>
    <property type="evidence" value="ECO:0007669"/>
    <property type="project" value="UniProtKB-UniRule"/>
</dbReference>
<feature type="domain" description="Mur ligase central" evidence="6">
    <location>
        <begin position="53"/>
        <end position="192"/>
    </location>
</feature>
<feature type="active site" evidence="5">
    <location>
        <position position="354"/>
    </location>
</feature>
<dbReference type="HAMAP" id="MF_02214">
    <property type="entry name" value="Lipid_II_synth_MurT"/>
    <property type="match status" value="1"/>
</dbReference>
<feature type="binding site" evidence="5">
    <location>
        <position position="206"/>
    </location>
    <ligand>
        <name>Zn(2+)</name>
        <dbReference type="ChEBI" id="CHEBI:29105"/>
    </ligand>
</feature>